<evidence type="ECO:0000313" key="2">
    <source>
        <dbReference type="Proteomes" id="UP000465785"/>
    </source>
</evidence>
<dbReference type="InterPro" id="IPR036388">
    <property type="entry name" value="WH-like_DNA-bd_sf"/>
</dbReference>
<keyword evidence="2" id="KW-1185">Reference proteome</keyword>
<dbReference type="Proteomes" id="UP000465785">
    <property type="component" value="Chromosome"/>
</dbReference>
<accession>A0A9W4FHV0</accession>
<dbReference type="AlphaFoldDB" id="A0A9W4FHV0"/>
<organism evidence="1 2">
    <name type="scientific">Mycobacterium gallinarum</name>
    <dbReference type="NCBI Taxonomy" id="39689"/>
    <lineage>
        <taxon>Bacteria</taxon>
        <taxon>Bacillati</taxon>
        <taxon>Actinomycetota</taxon>
        <taxon>Actinomycetes</taxon>
        <taxon>Mycobacteriales</taxon>
        <taxon>Mycobacteriaceae</taxon>
        <taxon>Mycobacterium</taxon>
    </lineage>
</organism>
<dbReference type="InterPro" id="IPR036390">
    <property type="entry name" value="WH_DNA-bd_sf"/>
</dbReference>
<proteinExistence type="predicted"/>
<dbReference type="KEGG" id="mgau:MGALJ_51700"/>
<dbReference type="InterPro" id="IPR021660">
    <property type="entry name" value="DUF3253"/>
</dbReference>
<gene>
    <name evidence="1" type="ORF">MGALJ_51700</name>
</gene>
<name>A0A9W4FHV0_9MYCO</name>
<dbReference type="Gene3D" id="1.10.10.10">
    <property type="entry name" value="Winged helix-like DNA-binding domain superfamily/Winged helix DNA-binding domain"/>
    <property type="match status" value="1"/>
</dbReference>
<sequence length="96" mass="10828">MVSREPRTGFFRSVSEKKLREAILTLARERAPAKTICPSDAARAVGGDDWRDLMEGARDIARDLARAGDVEIMQRGEVIDPDAQWRGPIRIRARPR</sequence>
<dbReference type="EMBL" id="AP022601">
    <property type="protein sequence ID" value="BBY95501.1"/>
    <property type="molecule type" value="Genomic_DNA"/>
</dbReference>
<evidence type="ECO:0000313" key="1">
    <source>
        <dbReference type="EMBL" id="BBY95501.1"/>
    </source>
</evidence>
<protein>
    <recommendedName>
        <fullName evidence="3">S-adenosylmethionine tRNA ribosyltransferase</fullName>
    </recommendedName>
</protein>
<dbReference type="Pfam" id="PF11625">
    <property type="entry name" value="DUF3253"/>
    <property type="match status" value="1"/>
</dbReference>
<evidence type="ECO:0008006" key="3">
    <source>
        <dbReference type="Google" id="ProtNLM"/>
    </source>
</evidence>
<dbReference type="SUPFAM" id="SSF46785">
    <property type="entry name" value="Winged helix' DNA-binding domain"/>
    <property type="match status" value="1"/>
</dbReference>
<reference evidence="1 2" key="1">
    <citation type="journal article" date="2019" name="Emerg. Microbes Infect.">
        <title>Comprehensive subspecies identification of 175 nontuberculous mycobacteria species based on 7547 genomic profiles.</title>
        <authorList>
            <person name="Matsumoto Y."/>
            <person name="Kinjo T."/>
            <person name="Motooka D."/>
            <person name="Nabeya D."/>
            <person name="Jung N."/>
            <person name="Uechi K."/>
            <person name="Horii T."/>
            <person name="Iida T."/>
            <person name="Fujita J."/>
            <person name="Nakamura S."/>
        </authorList>
    </citation>
    <scope>NUCLEOTIDE SEQUENCE [LARGE SCALE GENOMIC DNA]</scope>
    <source>
        <strain evidence="1 2">JCM 6399</strain>
    </source>
</reference>